<dbReference type="Gene3D" id="1.20.5.320">
    <property type="entry name" value="6-Phosphogluconate Dehydrogenase, domain 3"/>
    <property type="match status" value="1"/>
</dbReference>
<feature type="region of interest" description="Disordered" evidence="1">
    <location>
        <begin position="1"/>
        <end position="31"/>
    </location>
</feature>
<dbReference type="EMBL" id="JWIN03000011">
    <property type="protein sequence ID" value="KAB1271225.1"/>
    <property type="molecule type" value="Genomic_DNA"/>
</dbReference>
<reference evidence="2" key="1">
    <citation type="submission" date="2014-12" db="EMBL/GenBank/DDBJ databases">
        <authorList>
            <person name="Fitak R."/>
            <person name="Mohandesan E."/>
            <person name="Burger P.A."/>
            <person name="Jukka C."/>
        </authorList>
    </citation>
    <scope>NUCLEOTIDE SEQUENCE</scope>
    <source>
        <strain evidence="2">Drom800</strain>
        <tissue evidence="2">Blood</tissue>
    </source>
</reference>
<dbReference type="STRING" id="9838.ENSCDRP00005011319"/>
<name>A0A5N4DJF8_CAMDR</name>
<evidence type="ECO:0000313" key="2">
    <source>
        <dbReference type="EMBL" id="KAB1271227.1"/>
    </source>
</evidence>
<organism evidence="2 3">
    <name type="scientific">Camelus dromedarius</name>
    <name type="common">Dromedary</name>
    <name type="synonym">Arabian camel</name>
    <dbReference type="NCBI Taxonomy" id="9838"/>
    <lineage>
        <taxon>Eukaryota</taxon>
        <taxon>Metazoa</taxon>
        <taxon>Chordata</taxon>
        <taxon>Craniata</taxon>
        <taxon>Vertebrata</taxon>
        <taxon>Euteleostomi</taxon>
        <taxon>Mammalia</taxon>
        <taxon>Eutheria</taxon>
        <taxon>Laurasiatheria</taxon>
        <taxon>Artiodactyla</taxon>
        <taxon>Tylopoda</taxon>
        <taxon>Camelidae</taxon>
        <taxon>Camelus</taxon>
    </lineage>
</organism>
<comment type="caution">
    <text evidence="2">The sequence shown here is derived from an EMBL/GenBank/DDBJ whole genome shotgun (WGS) entry which is preliminary data.</text>
</comment>
<gene>
    <name evidence="2" type="ORF">Cadr_000009152</name>
</gene>
<keyword evidence="2" id="KW-0176">Collagen</keyword>
<feature type="region of interest" description="Disordered" evidence="1">
    <location>
        <begin position="203"/>
        <end position="226"/>
    </location>
</feature>
<accession>A0A5N4DJF8</accession>
<dbReference type="PANTHER" id="PTHR37456">
    <property type="entry name" value="SI:CH211-266K2.1"/>
    <property type="match status" value="1"/>
</dbReference>
<dbReference type="GO" id="GO:0005581">
    <property type="term" value="C:collagen trimer"/>
    <property type="evidence" value="ECO:0007669"/>
    <property type="project" value="UniProtKB-KW"/>
</dbReference>
<dbReference type="Proteomes" id="UP000299084">
    <property type="component" value="Unassembled WGS sequence"/>
</dbReference>
<dbReference type="PANTHER" id="PTHR37456:SF5">
    <property type="entry name" value="COLLAGEN TYPE XIII ALPHA 1 CHAIN"/>
    <property type="match status" value="1"/>
</dbReference>
<dbReference type="EMBL" id="JWIN03000011">
    <property type="protein sequence ID" value="KAB1271226.1"/>
    <property type="molecule type" value="Genomic_DNA"/>
</dbReference>
<protein>
    <submittedName>
        <fullName evidence="2">Collagen alpha-1 chain</fullName>
    </submittedName>
</protein>
<reference evidence="2 3" key="2">
    <citation type="journal article" date="2019" name="Mol. Ecol. Resour.">
        <title>Improving Illumina assemblies with Hi-C and long reads: an example with the North African dromedary.</title>
        <authorList>
            <person name="Elbers J.P."/>
            <person name="Rogers M.F."/>
            <person name="Perelman P.L."/>
            <person name="Proskuryakova A.A."/>
            <person name="Serdyukova N.A."/>
            <person name="Johnson W.E."/>
            <person name="Horin P."/>
            <person name="Corander J."/>
            <person name="Murphy D."/>
            <person name="Burger P.A."/>
        </authorList>
    </citation>
    <scope>NUCLEOTIDE SEQUENCE [LARGE SCALE GENOMIC DNA]</scope>
    <source>
        <strain evidence="2">Drom800</strain>
        <tissue evidence="2">Blood</tissue>
    </source>
</reference>
<proteinExistence type="predicted"/>
<evidence type="ECO:0000256" key="1">
    <source>
        <dbReference type="SAM" id="MobiDB-lite"/>
    </source>
</evidence>
<dbReference type="AlphaFoldDB" id="A0A5N4DJF8"/>
<dbReference type="InterPro" id="IPR050938">
    <property type="entry name" value="Collagen_Structural_Proteins"/>
</dbReference>
<sequence length="226" mass="23741">MPGMPGKQGAKGAPGIAVAGMKGEPGTPGAKVLMQKKRSGLRGASGVGWREKKVMLATPLEEAEGSPVPQGSLGPQGQRQDLMRGMLELMATPAPQDGKETSSVVQQGEPGAAGEQGPAGPKGSKGEPGKGEMVDYNGNINEALQEIRTLALMGEIGLPGPPGHDGEKAPPHAGVHAMLFCAHRERKENPGRKVTQEWRFLGHQDQRGLPDLRGSKAFLDQRVKQD</sequence>
<feature type="compositionally biased region" description="Low complexity" evidence="1">
    <location>
        <begin position="106"/>
        <end position="122"/>
    </location>
</feature>
<feature type="region of interest" description="Disordered" evidence="1">
    <location>
        <begin position="93"/>
        <end position="132"/>
    </location>
</feature>
<evidence type="ECO:0000313" key="3">
    <source>
        <dbReference type="Proteomes" id="UP000299084"/>
    </source>
</evidence>
<dbReference type="EMBL" id="JWIN03000011">
    <property type="protein sequence ID" value="KAB1271227.1"/>
    <property type="molecule type" value="Genomic_DNA"/>
</dbReference>
<keyword evidence="3" id="KW-1185">Reference proteome</keyword>